<organism evidence="1 2">
    <name type="scientific">Lindgomyces ingoldianus</name>
    <dbReference type="NCBI Taxonomy" id="673940"/>
    <lineage>
        <taxon>Eukaryota</taxon>
        <taxon>Fungi</taxon>
        <taxon>Dikarya</taxon>
        <taxon>Ascomycota</taxon>
        <taxon>Pezizomycotina</taxon>
        <taxon>Dothideomycetes</taxon>
        <taxon>Pleosporomycetidae</taxon>
        <taxon>Pleosporales</taxon>
        <taxon>Lindgomycetaceae</taxon>
        <taxon>Lindgomyces</taxon>
    </lineage>
</organism>
<keyword evidence="2" id="KW-1185">Reference proteome</keyword>
<protein>
    <submittedName>
        <fullName evidence="1">Uncharacterized protein</fullName>
    </submittedName>
</protein>
<dbReference type="EMBL" id="MU003494">
    <property type="protein sequence ID" value="KAF2476664.1"/>
    <property type="molecule type" value="Genomic_DNA"/>
</dbReference>
<accession>A0ACB6RBP6</accession>
<gene>
    <name evidence="1" type="ORF">BDR25DRAFT_300578</name>
</gene>
<reference evidence="1" key="1">
    <citation type="journal article" date="2020" name="Stud. Mycol.">
        <title>101 Dothideomycetes genomes: a test case for predicting lifestyles and emergence of pathogens.</title>
        <authorList>
            <person name="Haridas S."/>
            <person name="Albert R."/>
            <person name="Binder M."/>
            <person name="Bloem J."/>
            <person name="Labutti K."/>
            <person name="Salamov A."/>
            <person name="Andreopoulos B."/>
            <person name="Baker S."/>
            <person name="Barry K."/>
            <person name="Bills G."/>
            <person name="Bluhm B."/>
            <person name="Cannon C."/>
            <person name="Castanera R."/>
            <person name="Culley D."/>
            <person name="Daum C."/>
            <person name="Ezra D."/>
            <person name="Gonzalez J."/>
            <person name="Henrissat B."/>
            <person name="Kuo A."/>
            <person name="Liang C."/>
            <person name="Lipzen A."/>
            <person name="Lutzoni F."/>
            <person name="Magnuson J."/>
            <person name="Mondo S."/>
            <person name="Nolan M."/>
            <person name="Ohm R."/>
            <person name="Pangilinan J."/>
            <person name="Park H.-J."/>
            <person name="Ramirez L."/>
            <person name="Alfaro M."/>
            <person name="Sun H."/>
            <person name="Tritt A."/>
            <person name="Yoshinaga Y."/>
            <person name="Zwiers L.-H."/>
            <person name="Turgeon B."/>
            <person name="Goodwin S."/>
            <person name="Spatafora J."/>
            <person name="Crous P."/>
            <person name="Grigoriev I."/>
        </authorList>
    </citation>
    <scope>NUCLEOTIDE SEQUENCE</scope>
    <source>
        <strain evidence="1">ATCC 200398</strain>
    </source>
</reference>
<dbReference type="Proteomes" id="UP000799755">
    <property type="component" value="Unassembled WGS sequence"/>
</dbReference>
<evidence type="ECO:0000313" key="1">
    <source>
        <dbReference type="EMBL" id="KAF2476664.1"/>
    </source>
</evidence>
<name>A0ACB6RBP6_9PLEO</name>
<evidence type="ECO:0000313" key="2">
    <source>
        <dbReference type="Proteomes" id="UP000799755"/>
    </source>
</evidence>
<comment type="caution">
    <text evidence="1">The sequence shown here is derived from an EMBL/GenBank/DDBJ whole genome shotgun (WGS) entry which is preliminary data.</text>
</comment>
<proteinExistence type="predicted"/>
<sequence length="202" mass="22753">MSPRAPAHLRTLLRTSTLLQPAASQLTRNIPHSQVQVQRRSPSPSSQSQTPFQRQTRQVSITTTPRGAQWTRFTTPYSLSSIRTFSASRVQWRPSEEVGGAASDPQAAKRIEELIEEIRELYGTARDEFEIAAEETEKNTTYAPDDREAAREELDKLLGFYNEIIEGEDKAIAEEVKRRVGQRIRELENAVLAMEEAAKAGD</sequence>